<evidence type="ECO:0000313" key="2">
    <source>
        <dbReference type="Proteomes" id="UP000054770"/>
    </source>
</evidence>
<protein>
    <submittedName>
        <fullName evidence="1">Acetoacetyl-CoA synthetase</fullName>
    </submittedName>
</protein>
<dbReference type="OrthoDB" id="9803968at2"/>
<name>A0A158KVC2_9BURK</name>
<gene>
    <name evidence="1" type="ORF">AWB68_07404</name>
</gene>
<organism evidence="1 2">
    <name type="scientific">Caballeronia choica</name>
    <dbReference type="NCBI Taxonomy" id="326476"/>
    <lineage>
        <taxon>Bacteria</taxon>
        <taxon>Pseudomonadati</taxon>
        <taxon>Pseudomonadota</taxon>
        <taxon>Betaproteobacteria</taxon>
        <taxon>Burkholderiales</taxon>
        <taxon>Burkholderiaceae</taxon>
        <taxon>Caballeronia</taxon>
    </lineage>
</organism>
<dbReference type="EMBL" id="FCON02000166">
    <property type="protein sequence ID" value="SAL84689.1"/>
    <property type="molecule type" value="Genomic_DNA"/>
</dbReference>
<reference evidence="1" key="1">
    <citation type="submission" date="2016-01" db="EMBL/GenBank/DDBJ databases">
        <authorList>
            <person name="Peeters C."/>
        </authorList>
    </citation>
    <scope>NUCLEOTIDE SEQUENCE [LARGE SCALE GENOMIC DNA]</scope>
    <source>
        <strain evidence="1">LMG 22940</strain>
    </source>
</reference>
<accession>A0A158KVC2</accession>
<dbReference type="RefSeq" id="WP_125483167.1">
    <property type="nucleotide sequence ID" value="NZ_FCON02000166.1"/>
</dbReference>
<comment type="caution">
    <text evidence="1">The sequence shown here is derived from an EMBL/GenBank/DDBJ whole genome shotgun (WGS) entry which is preliminary data.</text>
</comment>
<dbReference type="Proteomes" id="UP000054770">
    <property type="component" value="Unassembled WGS sequence"/>
</dbReference>
<evidence type="ECO:0000313" key="1">
    <source>
        <dbReference type="EMBL" id="SAL84689.1"/>
    </source>
</evidence>
<dbReference type="AlphaFoldDB" id="A0A158KVC2"/>
<sequence length="89" mass="10181">MNHSSPLLQLPEPQSTAQDMPVWMPSADTVASARVTQFMQWLSSQRKLSFGDYDGLWRWSVDHIDAFWSALWDGAEIISAEPSEVSWLR</sequence>
<keyword evidence="2" id="KW-1185">Reference proteome</keyword>
<proteinExistence type="predicted"/>